<evidence type="ECO:0000256" key="1">
    <source>
        <dbReference type="SAM" id="MobiDB-lite"/>
    </source>
</evidence>
<protein>
    <submittedName>
        <fullName evidence="3">Uncharacterized protein</fullName>
    </submittedName>
</protein>
<evidence type="ECO:0000313" key="3">
    <source>
        <dbReference type="EMBL" id="RSH91711.1"/>
    </source>
</evidence>
<dbReference type="Proteomes" id="UP000279259">
    <property type="component" value="Unassembled WGS sequence"/>
</dbReference>
<organism evidence="3 4">
    <name type="scientific">Saitozyma podzolica</name>
    <dbReference type="NCBI Taxonomy" id="1890683"/>
    <lineage>
        <taxon>Eukaryota</taxon>
        <taxon>Fungi</taxon>
        <taxon>Dikarya</taxon>
        <taxon>Basidiomycota</taxon>
        <taxon>Agaricomycotina</taxon>
        <taxon>Tremellomycetes</taxon>
        <taxon>Tremellales</taxon>
        <taxon>Trimorphomycetaceae</taxon>
        <taxon>Saitozyma</taxon>
    </lineage>
</organism>
<comment type="caution">
    <text evidence="3">The sequence shown here is derived from an EMBL/GenBank/DDBJ whole genome shotgun (WGS) entry which is preliminary data.</text>
</comment>
<proteinExistence type="predicted"/>
<evidence type="ECO:0000313" key="4">
    <source>
        <dbReference type="Proteomes" id="UP000279259"/>
    </source>
</evidence>
<sequence>MSATTATATASTATSSSSDSSGSSWFESGHTAMLATLALIALLTLALAWWYYLGGKLPCQDKEPNCSKCGEKIEDSTGRAYTKHWMRKWEVMHGWCADGEGSEVKAEAAEAAA</sequence>
<dbReference type="EMBL" id="RSCD01000007">
    <property type="protein sequence ID" value="RSH91711.1"/>
    <property type="molecule type" value="Genomic_DNA"/>
</dbReference>
<dbReference type="AlphaFoldDB" id="A0A427YL00"/>
<gene>
    <name evidence="3" type="ORF">EHS25_009080</name>
</gene>
<name>A0A427YL00_9TREE</name>
<keyword evidence="2" id="KW-1133">Transmembrane helix</keyword>
<keyword evidence="4" id="KW-1185">Reference proteome</keyword>
<feature type="transmembrane region" description="Helical" evidence="2">
    <location>
        <begin position="32"/>
        <end position="53"/>
    </location>
</feature>
<keyword evidence="2" id="KW-0812">Transmembrane</keyword>
<keyword evidence="2" id="KW-0472">Membrane</keyword>
<accession>A0A427YL00</accession>
<feature type="compositionally biased region" description="Low complexity" evidence="1">
    <location>
        <begin position="1"/>
        <end position="24"/>
    </location>
</feature>
<feature type="region of interest" description="Disordered" evidence="1">
    <location>
        <begin position="1"/>
        <end position="25"/>
    </location>
</feature>
<evidence type="ECO:0000256" key="2">
    <source>
        <dbReference type="SAM" id="Phobius"/>
    </source>
</evidence>
<reference evidence="3 4" key="1">
    <citation type="submission" date="2018-11" db="EMBL/GenBank/DDBJ databases">
        <title>Genome sequence of Saitozyma podzolica DSM 27192.</title>
        <authorList>
            <person name="Aliyu H."/>
            <person name="Gorte O."/>
            <person name="Ochsenreither K."/>
        </authorList>
    </citation>
    <scope>NUCLEOTIDE SEQUENCE [LARGE SCALE GENOMIC DNA]</scope>
    <source>
        <strain evidence="3 4">DSM 27192</strain>
    </source>
</reference>